<evidence type="ECO:0000256" key="2">
    <source>
        <dbReference type="SAM" id="MobiDB-lite"/>
    </source>
</evidence>
<sequence>MDSNGAYETEAETMAFHRARSSFEELESSDSEPEGRPQARPAAATYPPAKAQGPSQATNEGLGRSPRLPQASGVIGIPIPWPLKVAAAESFPVIHADVAHAAPAPPAFDGPGVMPSPLASLSATTSLPELVKEFGQIVTKLRSTRRPSEPQHLQDQRRIFREWMQRDFSAFFSLKALQDAEIALTKLYQAHQMTKVQYESFLSFFENLRALRDQHLKAERQANRVRCYKEKHTRTSTTLQQLVEEGSSMEDRIIVVVAEIQKLEEQLSALKAEQMTLSSKLYKKMEEVKKVSHEVEESEAQLANSNIALEEPGCIFTIMQTYHSRIAALAKDVNVLI</sequence>
<reference evidence="4" key="2">
    <citation type="submission" date="2019-10" db="EMBL/GenBank/DDBJ databases">
        <title>A de novo genome assembly of a pear dwarfing rootstock.</title>
        <authorList>
            <person name="Wang F."/>
            <person name="Wang J."/>
            <person name="Li S."/>
            <person name="Zhang Y."/>
            <person name="Fang M."/>
            <person name="Ma L."/>
            <person name="Zhao Y."/>
            <person name="Jiang S."/>
        </authorList>
    </citation>
    <scope>NUCLEOTIDE SEQUENCE [LARGE SCALE GENOMIC DNA]</scope>
</reference>
<name>A0A5N5FXP7_9ROSA</name>
<evidence type="ECO:0008006" key="5">
    <source>
        <dbReference type="Google" id="ProtNLM"/>
    </source>
</evidence>
<keyword evidence="1" id="KW-0175">Coiled coil</keyword>
<feature type="coiled-coil region" evidence="1">
    <location>
        <begin position="253"/>
        <end position="280"/>
    </location>
</feature>
<comment type="caution">
    <text evidence="3">The sequence shown here is derived from an EMBL/GenBank/DDBJ whole genome shotgun (WGS) entry which is preliminary data.</text>
</comment>
<dbReference type="AlphaFoldDB" id="A0A5N5FXP7"/>
<proteinExistence type="predicted"/>
<reference evidence="3 4" key="3">
    <citation type="submission" date="2019-11" db="EMBL/GenBank/DDBJ databases">
        <title>A de novo genome assembly of a pear dwarfing rootstock.</title>
        <authorList>
            <person name="Wang F."/>
            <person name="Wang J."/>
            <person name="Li S."/>
            <person name="Zhang Y."/>
            <person name="Fang M."/>
            <person name="Ma L."/>
            <person name="Zhao Y."/>
            <person name="Jiang S."/>
        </authorList>
    </citation>
    <scope>NUCLEOTIDE SEQUENCE [LARGE SCALE GENOMIC DNA]</scope>
    <source>
        <strain evidence="3">S2</strain>
        <tissue evidence="3">Leaf</tissue>
    </source>
</reference>
<accession>A0A5N5FXP7</accession>
<reference evidence="3 4" key="1">
    <citation type="submission" date="2019-09" db="EMBL/GenBank/DDBJ databases">
        <authorList>
            <person name="Ou C."/>
        </authorList>
    </citation>
    <scope>NUCLEOTIDE SEQUENCE [LARGE SCALE GENOMIC DNA]</scope>
    <source>
        <strain evidence="3">S2</strain>
        <tissue evidence="3">Leaf</tissue>
    </source>
</reference>
<organism evidence="3 4">
    <name type="scientific">Pyrus ussuriensis x Pyrus communis</name>
    <dbReference type="NCBI Taxonomy" id="2448454"/>
    <lineage>
        <taxon>Eukaryota</taxon>
        <taxon>Viridiplantae</taxon>
        <taxon>Streptophyta</taxon>
        <taxon>Embryophyta</taxon>
        <taxon>Tracheophyta</taxon>
        <taxon>Spermatophyta</taxon>
        <taxon>Magnoliopsida</taxon>
        <taxon>eudicotyledons</taxon>
        <taxon>Gunneridae</taxon>
        <taxon>Pentapetalae</taxon>
        <taxon>rosids</taxon>
        <taxon>fabids</taxon>
        <taxon>Rosales</taxon>
        <taxon>Rosaceae</taxon>
        <taxon>Amygdaloideae</taxon>
        <taxon>Maleae</taxon>
        <taxon>Pyrus</taxon>
    </lineage>
</organism>
<keyword evidence="4" id="KW-1185">Reference proteome</keyword>
<dbReference type="Proteomes" id="UP000327157">
    <property type="component" value="Chromosome 14"/>
</dbReference>
<feature type="region of interest" description="Disordered" evidence="2">
    <location>
        <begin position="1"/>
        <end position="67"/>
    </location>
</feature>
<evidence type="ECO:0000256" key="1">
    <source>
        <dbReference type="SAM" id="Coils"/>
    </source>
</evidence>
<evidence type="ECO:0000313" key="4">
    <source>
        <dbReference type="Proteomes" id="UP000327157"/>
    </source>
</evidence>
<dbReference type="OrthoDB" id="10376494at2759"/>
<gene>
    <name evidence="3" type="ORF">D8674_010825</name>
</gene>
<dbReference type="EMBL" id="SMOL01000553">
    <property type="protein sequence ID" value="KAB2607657.1"/>
    <property type="molecule type" value="Genomic_DNA"/>
</dbReference>
<protein>
    <recommendedName>
        <fullName evidence="5">TMV resistance protein N-like</fullName>
    </recommendedName>
</protein>
<evidence type="ECO:0000313" key="3">
    <source>
        <dbReference type="EMBL" id="KAB2607657.1"/>
    </source>
</evidence>